<dbReference type="AlphaFoldDB" id="E2FB13"/>
<feature type="chain" id="PRO_5003159084" evidence="1">
    <location>
        <begin position="19"/>
        <end position="198"/>
    </location>
</feature>
<accession>E2FB13</accession>
<protein>
    <submittedName>
        <fullName evidence="2">Spermatid elongation defective 1</fullName>
    </submittedName>
</protein>
<reference evidence="2" key="1">
    <citation type="journal article" date="2010" name="Genes Dev.">
        <title>A functional genomic screen in planarians identifies novel regulators of germ cell development.</title>
        <authorList>
            <person name="Wang Y."/>
            <person name="Stary J.M."/>
            <person name="Wilhelm J.E."/>
            <person name="Newmark P.A."/>
        </authorList>
    </citation>
    <scope>NUCLEOTIDE SEQUENCE</scope>
    <source>
        <strain evidence="2">CIWsx2</strain>
    </source>
</reference>
<feature type="signal peptide" evidence="1">
    <location>
        <begin position="1"/>
        <end position="18"/>
    </location>
</feature>
<keyword evidence="1" id="KW-0732">Signal</keyword>
<dbReference type="EMBL" id="HM100652">
    <property type="protein sequence ID" value="ADG08185.1"/>
    <property type="molecule type" value="mRNA"/>
</dbReference>
<evidence type="ECO:0000256" key="1">
    <source>
        <dbReference type="SAM" id="SignalP"/>
    </source>
</evidence>
<dbReference type="Gene3D" id="2.60.120.260">
    <property type="entry name" value="Galactose-binding domain-like"/>
    <property type="match status" value="1"/>
</dbReference>
<organism evidence="2">
    <name type="scientific">Schmidtea mediterranea</name>
    <name type="common">Freshwater planarian flatworm</name>
    <dbReference type="NCBI Taxonomy" id="79327"/>
    <lineage>
        <taxon>Eukaryota</taxon>
        <taxon>Metazoa</taxon>
        <taxon>Spiralia</taxon>
        <taxon>Lophotrochozoa</taxon>
        <taxon>Platyhelminthes</taxon>
        <taxon>Rhabditophora</taxon>
        <taxon>Seriata</taxon>
        <taxon>Tricladida</taxon>
        <taxon>Continenticola</taxon>
        <taxon>Geoplanoidea</taxon>
        <taxon>Dugesiidae</taxon>
        <taxon>Schmidtea</taxon>
    </lineage>
</organism>
<name>E2FB13_SCHMD</name>
<sequence>MILLVTGLLPLMVELCLGSSQPSNLVLDKPVQYGSIKEGVKESWGNDGHINKNCFVSKDNGEKYWEVGLPYLSLISHIEIYSENEPNELRLITVSKPQKETKTVLAGKSCVDGCKIPINKELIKIRIEKLGPSALNLCEVAAYGKVNKVQENSVPSGGASTDASGTTADGKKRANSIEMCMFTHIFIISLMILITRCM</sequence>
<gene>
    <name evidence="2" type="primary">Sped-1</name>
</gene>
<evidence type="ECO:0000313" key="2">
    <source>
        <dbReference type="EMBL" id="ADG08185.1"/>
    </source>
</evidence>
<proteinExistence type="evidence at transcript level"/>